<gene>
    <name evidence="1" type="ORF">DPMN_034197</name>
</gene>
<organism evidence="1 2">
    <name type="scientific">Dreissena polymorpha</name>
    <name type="common">Zebra mussel</name>
    <name type="synonym">Mytilus polymorpha</name>
    <dbReference type="NCBI Taxonomy" id="45954"/>
    <lineage>
        <taxon>Eukaryota</taxon>
        <taxon>Metazoa</taxon>
        <taxon>Spiralia</taxon>
        <taxon>Lophotrochozoa</taxon>
        <taxon>Mollusca</taxon>
        <taxon>Bivalvia</taxon>
        <taxon>Autobranchia</taxon>
        <taxon>Heteroconchia</taxon>
        <taxon>Euheterodonta</taxon>
        <taxon>Imparidentia</taxon>
        <taxon>Neoheterodontei</taxon>
        <taxon>Myida</taxon>
        <taxon>Dreissenoidea</taxon>
        <taxon>Dreissenidae</taxon>
        <taxon>Dreissena</taxon>
    </lineage>
</organism>
<reference evidence="1" key="2">
    <citation type="submission" date="2020-11" db="EMBL/GenBank/DDBJ databases">
        <authorList>
            <person name="McCartney M.A."/>
            <person name="Auch B."/>
            <person name="Kono T."/>
            <person name="Mallez S."/>
            <person name="Becker A."/>
            <person name="Gohl D.M."/>
            <person name="Silverstein K.A.T."/>
            <person name="Koren S."/>
            <person name="Bechman K.B."/>
            <person name="Herman A."/>
            <person name="Abrahante J.E."/>
            <person name="Garbe J."/>
        </authorList>
    </citation>
    <scope>NUCLEOTIDE SEQUENCE</scope>
    <source>
        <strain evidence="1">Duluth1</strain>
        <tissue evidence="1">Whole animal</tissue>
    </source>
</reference>
<dbReference type="AlphaFoldDB" id="A0A9D4RKP3"/>
<sequence length="64" mass="7336">MCLIERQLWVSLNADGQPKRNIHAELSFLIIPHNLIQLCWFPSNLCAEIVEKADDAMENADDKN</sequence>
<accession>A0A9D4RKP3</accession>
<dbReference type="Proteomes" id="UP000828390">
    <property type="component" value="Unassembled WGS sequence"/>
</dbReference>
<protein>
    <submittedName>
        <fullName evidence="1">Uncharacterized protein</fullName>
    </submittedName>
</protein>
<keyword evidence="2" id="KW-1185">Reference proteome</keyword>
<dbReference type="EMBL" id="JAIWYP010000002">
    <property type="protein sequence ID" value="KAH3871003.1"/>
    <property type="molecule type" value="Genomic_DNA"/>
</dbReference>
<reference evidence="1" key="1">
    <citation type="journal article" date="2019" name="bioRxiv">
        <title>The Genome of the Zebra Mussel, Dreissena polymorpha: A Resource for Invasive Species Research.</title>
        <authorList>
            <person name="McCartney M.A."/>
            <person name="Auch B."/>
            <person name="Kono T."/>
            <person name="Mallez S."/>
            <person name="Zhang Y."/>
            <person name="Obille A."/>
            <person name="Becker A."/>
            <person name="Abrahante J.E."/>
            <person name="Garbe J."/>
            <person name="Badalamenti J.P."/>
            <person name="Herman A."/>
            <person name="Mangelson H."/>
            <person name="Liachko I."/>
            <person name="Sullivan S."/>
            <person name="Sone E.D."/>
            <person name="Koren S."/>
            <person name="Silverstein K.A.T."/>
            <person name="Beckman K.B."/>
            <person name="Gohl D.M."/>
        </authorList>
    </citation>
    <scope>NUCLEOTIDE SEQUENCE</scope>
    <source>
        <strain evidence="1">Duluth1</strain>
        <tissue evidence="1">Whole animal</tissue>
    </source>
</reference>
<comment type="caution">
    <text evidence="1">The sequence shown here is derived from an EMBL/GenBank/DDBJ whole genome shotgun (WGS) entry which is preliminary data.</text>
</comment>
<proteinExistence type="predicted"/>
<evidence type="ECO:0000313" key="2">
    <source>
        <dbReference type="Proteomes" id="UP000828390"/>
    </source>
</evidence>
<evidence type="ECO:0000313" key="1">
    <source>
        <dbReference type="EMBL" id="KAH3871003.1"/>
    </source>
</evidence>
<name>A0A9D4RKP3_DREPO</name>